<sequence length="118" mass="13269">MKSLAIILQTAPYGNHTAQSGLNAALAASAMIEDLSVFFVGDGILQLKKNQSTKALKCKNQLPVYQLLTLYDVENIYIDSTALQQYSLTHNDIQHSYTRLKTTEIYQCIYSHDHLLSF</sequence>
<organism evidence="2 3">
    <name type="scientific">Piscirickettsia litoralis</name>
    <dbReference type="NCBI Taxonomy" id="1891921"/>
    <lineage>
        <taxon>Bacteria</taxon>
        <taxon>Pseudomonadati</taxon>
        <taxon>Pseudomonadota</taxon>
        <taxon>Gammaproteobacteria</taxon>
        <taxon>Thiotrichales</taxon>
        <taxon>Piscirickettsiaceae</taxon>
        <taxon>Piscirickettsia</taxon>
    </lineage>
</organism>
<dbReference type="InterPro" id="IPR003787">
    <property type="entry name" value="Sulphur_relay_DsrE/F-like"/>
</dbReference>
<name>A0ABX3A403_9GAMM</name>
<gene>
    <name evidence="2" type="ORF">BGC07_12630</name>
</gene>
<dbReference type="PANTHER" id="PTHR38780:SF1">
    <property type="entry name" value="PROTEIN TUSC"/>
    <property type="match status" value="1"/>
</dbReference>
<accession>A0ABX3A403</accession>
<dbReference type="Proteomes" id="UP000094329">
    <property type="component" value="Unassembled WGS sequence"/>
</dbReference>
<reference evidence="2 3" key="1">
    <citation type="submission" date="2016-08" db="EMBL/GenBank/DDBJ databases">
        <title>Draft genome sequence of Candidatus Piscirickettsia litoralis, from seawater.</title>
        <authorList>
            <person name="Wan X."/>
            <person name="Lee A.J."/>
            <person name="Hou S."/>
            <person name="Donachie S.P."/>
        </authorList>
    </citation>
    <scope>NUCLEOTIDE SEQUENCE [LARGE SCALE GENOMIC DNA]</scope>
    <source>
        <strain evidence="2 3">Y2</strain>
    </source>
</reference>
<dbReference type="SUPFAM" id="SSF75169">
    <property type="entry name" value="DsrEFH-like"/>
    <property type="match status" value="1"/>
</dbReference>
<keyword evidence="3" id="KW-1185">Reference proteome</keyword>
<dbReference type="Gene3D" id="3.40.1260.10">
    <property type="entry name" value="DsrEFH-like"/>
    <property type="match status" value="1"/>
</dbReference>
<comment type="caution">
    <text evidence="2">The sequence shown here is derived from an EMBL/GenBank/DDBJ whole genome shotgun (WGS) entry which is preliminary data.</text>
</comment>
<comment type="similarity">
    <text evidence="1">Belongs to the DsrF/TusC family.</text>
</comment>
<proteinExistence type="inferred from homology"/>
<evidence type="ECO:0000313" key="3">
    <source>
        <dbReference type="Proteomes" id="UP000094329"/>
    </source>
</evidence>
<dbReference type="NCBIfam" id="NF001238">
    <property type="entry name" value="PRK00211.1"/>
    <property type="match status" value="1"/>
</dbReference>
<evidence type="ECO:0000313" key="2">
    <source>
        <dbReference type="EMBL" id="ODN43602.1"/>
    </source>
</evidence>
<dbReference type="InterPro" id="IPR017462">
    <property type="entry name" value="Sulphur_relay_TusC/DsrF"/>
</dbReference>
<protein>
    <submittedName>
        <fullName evidence="2">Sulfurtransferase TusC</fullName>
    </submittedName>
</protein>
<dbReference type="EMBL" id="MDTU01000001">
    <property type="protein sequence ID" value="ODN43602.1"/>
    <property type="molecule type" value="Genomic_DNA"/>
</dbReference>
<dbReference type="RefSeq" id="WP_069313400.1">
    <property type="nucleotide sequence ID" value="NZ_MDTU01000001.1"/>
</dbReference>
<dbReference type="Pfam" id="PF02635">
    <property type="entry name" value="DsrE"/>
    <property type="match status" value="1"/>
</dbReference>
<dbReference type="PANTHER" id="PTHR38780">
    <property type="entry name" value="PROTEIN TUSC"/>
    <property type="match status" value="1"/>
</dbReference>
<evidence type="ECO:0000256" key="1">
    <source>
        <dbReference type="ARBA" id="ARBA00005996"/>
    </source>
</evidence>
<dbReference type="InterPro" id="IPR027396">
    <property type="entry name" value="DsrEFH-like"/>
</dbReference>
<dbReference type="NCBIfam" id="TIGR03010">
    <property type="entry name" value="sulf_tusC_dsrF"/>
    <property type="match status" value="1"/>
</dbReference>